<reference evidence="1 2" key="1">
    <citation type="submission" date="2018-10" db="EMBL/GenBank/DDBJ databases">
        <title>Sphingobacterium sp. M05W1-28.</title>
        <authorList>
            <person name="Cai H."/>
        </authorList>
    </citation>
    <scope>NUCLEOTIDE SEQUENCE [LARGE SCALE GENOMIC DNA]</scope>
    <source>
        <strain evidence="1 2">M05W1-28</strain>
    </source>
</reference>
<gene>
    <name evidence="1" type="ORF">D7322_08465</name>
</gene>
<organism evidence="1 2">
    <name type="scientific">Sphingobacterium puteale</name>
    <dbReference type="NCBI Taxonomy" id="2420510"/>
    <lineage>
        <taxon>Bacteria</taxon>
        <taxon>Pseudomonadati</taxon>
        <taxon>Bacteroidota</taxon>
        <taxon>Sphingobacteriia</taxon>
        <taxon>Sphingobacteriales</taxon>
        <taxon>Sphingobacteriaceae</taxon>
        <taxon>Sphingobacterium</taxon>
    </lineage>
</organism>
<dbReference type="OrthoDB" id="9786864at2"/>
<comment type="caution">
    <text evidence="1">The sequence shown here is derived from an EMBL/GenBank/DDBJ whole genome shotgun (WGS) entry which is preliminary data.</text>
</comment>
<dbReference type="Proteomes" id="UP000282423">
    <property type="component" value="Unassembled WGS sequence"/>
</dbReference>
<accession>A0A420W0M1</accession>
<evidence type="ECO:0000313" key="2">
    <source>
        <dbReference type="Proteomes" id="UP000282423"/>
    </source>
</evidence>
<dbReference type="RefSeq" id="WP_121123173.1">
    <property type="nucleotide sequence ID" value="NZ_RBWS01000006.1"/>
</dbReference>
<sequence length="137" mass="15934">MNLKLQMKPLEEIDIFIFDTLIGLLFYKVPEYKEIVEMGEDSLFSDRSTYLFMNEFATFDAFDAGVLSNSWRQQPGSPVYCTDLTQKEIRSLIDTAKKERLPKRRDLAILAITERLGGISKDLDPEYLLRINRALYI</sequence>
<keyword evidence="2" id="KW-1185">Reference proteome</keyword>
<name>A0A420W0M1_9SPHI</name>
<protein>
    <submittedName>
        <fullName evidence="1">Uncharacterized protein</fullName>
    </submittedName>
</protein>
<proteinExistence type="predicted"/>
<dbReference type="AlphaFoldDB" id="A0A420W0M1"/>
<evidence type="ECO:0000313" key="1">
    <source>
        <dbReference type="EMBL" id="RKO72116.1"/>
    </source>
</evidence>
<dbReference type="EMBL" id="RBWS01000006">
    <property type="protein sequence ID" value="RKO72116.1"/>
    <property type="molecule type" value="Genomic_DNA"/>
</dbReference>